<sequence length="97" mass="11189">MLVLNSISFRGMNYEERNLLVDKSEPADLSYVEAALDDSSDENLKRLLKIGEDLVEKNEDILTYFAERLVDIRKARSSNEFACVVFAWIVVWSEELV</sequence>
<evidence type="ECO:0000313" key="1">
    <source>
        <dbReference type="EMBL" id="KAL3564900.1"/>
    </source>
</evidence>
<protein>
    <submittedName>
        <fullName evidence="1">Uncharacterized protein</fullName>
    </submittedName>
</protein>
<comment type="caution">
    <text evidence="1">The sequence shown here is derived from an EMBL/GenBank/DDBJ whole genome shotgun (WGS) entry which is preliminary data.</text>
</comment>
<keyword evidence="2" id="KW-1185">Reference proteome</keyword>
<reference evidence="1 2" key="1">
    <citation type="journal article" date="2024" name="Plant Biotechnol. J.">
        <title>Genome and CRISPR/Cas9 system of a widespread forest tree (Populus alba) in the world.</title>
        <authorList>
            <person name="Liu Y.J."/>
            <person name="Jiang P.F."/>
            <person name="Han X.M."/>
            <person name="Li X.Y."/>
            <person name="Wang H.M."/>
            <person name="Wang Y.J."/>
            <person name="Wang X.X."/>
            <person name="Zeng Q.Y."/>
        </authorList>
    </citation>
    <scope>NUCLEOTIDE SEQUENCE [LARGE SCALE GENOMIC DNA]</scope>
    <source>
        <strain evidence="2">cv. PAL-ZL1</strain>
    </source>
</reference>
<proteinExistence type="predicted"/>
<name>A0ACC4AFJ6_POPAL</name>
<accession>A0ACC4AFJ6</accession>
<evidence type="ECO:0000313" key="2">
    <source>
        <dbReference type="Proteomes" id="UP000309997"/>
    </source>
</evidence>
<dbReference type="EMBL" id="RCHU02000019">
    <property type="protein sequence ID" value="KAL3564900.1"/>
    <property type="molecule type" value="Genomic_DNA"/>
</dbReference>
<dbReference type="Proteomes" id="UP000309997">
    <property type="component" value="Unassembled WGS sequence"/>
</dbReference>
<gene>
    <name evidence="1" type="ORF">D5086_032946</name>
</gene>
<organism evidence="1 2">
    <name type="scientific">Populus alba</name>
    <name type="common">White poplar</name>
    <dbReference type="NCBI Taxonomy" id="43335"/>
    <lineage>
        <taxon>Eukaryota</taxon>
        <taxon>Viridiplantae</taxon>
        <taxon>Streptophyta</taxon>
        <taxon>Embryophyta</taxon>
        <taxon>Tracheophyta</taxon>
        <taxon>Spermatophyta</taxon>
        <taxon>Magnoliopsida</taxon>
        <taxon>eudicotyledons</taxon>
        <taxon>Gunneridae</taxon>
        <taxon>Pentapetalae</taxon>
        <taxon>rosids</taxon>
        <taxon>fabids</taxon>
        <taxon>Malpighiales</taxon>
        <taxon>Salicaceae</taxon>
        <taxon>Saliceae</taxon>
        <taxon>Populus</taxon>
    </lineage>
</organism>